<proteinExistence type="predicted"/>
<organism evidence="1 2">
    <name type="scientific">Microbacter margulisiae</name>
    <dbReference type="NCBI Taxonomy" id="1350067"/>
    <lineage>
        <taxon>Bacteria</taxon>
        <taxon>Pseudomonadati</taxon>
        <taxon>Bacteroidota</taxon>
        <taxon>Bacteroidia</taxon>
        <taxon>Bacteroidales</taxon>
        <taxon>Porphyromonadaceae</taxon>
        <taxon>Microbacter</taxon>
    </lineage>
</organism>
<evidence type="ECO:0008006" key="3">
    <source>
        <dbReference type="Google" id="ProtNLM"/>
    </source>
</evidence>
<dbReference type="RefSeq" id="WP_221202146.1">
    <property type="nucleotide sequence ID" value="NZ_JACHYB010000001.1"/>
</dbReference>
<dbReference type="Proteomes" id="UP000544222">
    <property type="component" value="Unassembled WGS sequence"/>
</dbReference>
<sequence>MILFVWACVALNGKAQNNRYPYNLNTRTYSSCIKGASSPDLSFYIPGLAGNIKFGLIQGKASMWLSDMKTICMSNKNELHYSVTGGLLKQGALSFTIYALLQTDGIIMQIEGCQLPDSIQLFWAFGGASGKTIQQSPPGLNADDCLNNVFIIERNSEFLYYPTLPKFGVIHALFPIQTTARIADAREQTTPLLFFNSGGGTKYQALTGTFVLKTGCKYYIALYRPSPSFDVNYYMLPSIFSKLEAQ</sequence>
<dbReference type="AlphaFoldDB" id="A0A7W5DQ22"/>
<dbReference type="Pfam" id="PF14614">
    <property type="entry name" value="DUF4450"/>
    <property type="match status" value="1"/>
</dbReference>
<evidence type="ECO:0000313" key="2">
    <source>
        <dbReference type="Proteomes" id="UP000544222"/>
    </source>
</evidence>
<accession>A0A7W5DQ22</accession>
<keyword evidence="2" id="KW-1185">Reference proteome</keyword>
<reference evidence="1 2" key="1">
    <citation type="submission" date="2020-08" db="EMBL/GenBank/DDBJ databases">
        <title>Genomic Encyclopedia of Type Strains, Phase IV (KMG-IV): sequencing the most valuable type-strain genomes for metagenomic binning, comparative biology and taxonomic classification.</title>
        <authorList>
            <person name="Goeker M."/>
        </authorList>
    </citation>
    <scope>NUCLEOTIDE SEQUENCE [LARGE SCALE GENOMIC DNA]</scope>
    <source>
        <strain evidence="1 2">DSM 27471</strain>
    </source>
</reference>
<evidence type="ECO:0000313" key="1">
    <source>
        <dbReference type="EMBL" id="MBB3186972.1"/>
    </source>
</evidence>
<dbReference type="InterPro" id="IPR028028">
    <property type="entry name" value="DUF4450"/>
</dbReference>
<dbReference type="EMBL" id="JACHYB010000001">
    <property type="protein sequence ID" value="MBB3186972.1"/>
    <property type="molecule type" value="Genomic_DNA"/>
</dbReference>
<protein>
    <recommendedName>
        <fullName evidence="3">DUF4450 domain-containing protein</fullName>
    </recommendedName>
</protein>
<comment type="caution">
    <text evidence="1">The sequence shown here is derived from an EMBL/GenBank/DDBJ whole genome shotgun (WGS) entry which is preliminary data.</text>
</comment>
<gene>
    <name evidence="1" type="ORF">FHX64_001135</name>
</gene>
<name>A0A7W5DQ22_9PORP</name>